<evidence type="ECO:0000313" key="1">
    <source>
        <dbReference type="EMBL" id="MEM4989214.1"/>
    </source>
</evidence>
<accession>A0ABU9PYY5</accession>
<dbReference type="Pfam" id="PF10604">
    <property type="entry name" value="Polyketide_cyc2"/>
    <property type="match status" value="1"/>
</dbReference>
<evidence type="ECO:0000313" key="2">
    <source>
        <dbReference type="Proteomes" id="UP001495910"/>
    </source>
</evidence>
<dbReference type="RefSeq" id="WP_342830480.1">
    <property type="nucleotide sequence ID" value="NZ_JBANDC010000012.1"/>
</dbReference>
<sequence>MIKTIAIVIVVALAAVFGYAATRPDTFRVQRTISIKAPPEKILAQVNNFHDWSNWSPYEKLDPAMQRTFSGAASGPGAVYAWNGNDKAGAGRMEIKQTSPSKTVIKLDFSKPFESSNVAEFSVDTQGDSSNVTWAMYGPAPYVSKVMGLFFNMDSMIGKDFEAGLANLKTVTEK</sequence>
<dbReference type="CDD" id="cd07818">
    <property type="entry name" value="SRPBCC_1"/>
    <property type="match status" value="1"/>
</dbReference>
<reference evidence="1 2" key="1">
    <citation type="submission" date="2024-02" db="EMBL/GenBank/DDBJ databases">
        <title>Draft genome sequence of Collimonas sp. strain H4R21, an effective mineral-weathering bacterial strain isolated from the beech rhizosphere.</title>
        <authorList>
            <person name="Morin E."/>
            <person name="Uroz S."/>
            <person name="Leveau J.H.J."/>
            <person name="Kumar R."/>
            <person name="Rey M.W."/>
            <person name="Pham J."/>
        </authorList>
    </citation>
    <scope>NUCLEOTIDE SEQUENCE [LARGE SCALE GENOMIC DNA]</scope>
    <source>
        <strain evidence="1 2">H4R21</strain>
    </source>
</reference>
<keyword evidence="2" id="KW-1185">Reference proteome</keyword>
<organism evidence="1 2">
    <name type="scientific">Collimonas rhizosphaerae</name>
    <dbReference type="NCBI Taxonomy" id="3126357"/>
    <lineage>
        <taxon>Bacteria</taxon>
        <taxon>Pseudomonadati</taxon>
        <taxon>Pseudomonadota</taxon>
        <taxon>Betaproteobacteria</taxon>
        <taxon>Burkholderiales</taxon>
        <taxon>Oxalobacteraceae</taxon>
        <taxon>Collimonas</taxon>
    </lineage>
</organism>
<dbReference type="EMBL" id="JBANDC010000012">
    <property type="protein sequence ID" value="MEM4989214.1"/>
    <property type="molecule type" value="Genomic_DNA"/>
</dbReference>
<gene>
    <name evidence="1" type="ORF">V8G57_17630</name>
</gene>
<dbReference type="Proteomes" id="UP001495910">
    <property type="component" value="Unassembled WGS sequence"/>
</dbReference>
<dbReference type="InterPro" id="IPR023393">
    <property type="entry name" value="START-like_dom_sf"/>
</dbReference>
<comment type="caution">
    <text evidence="1">The sequence shown here is derived from an EMBL/GenBank/DDBJ whole genome shotgun (WGS) entry which is preliminary data.</text>
</comment>
<name>A0ABU9PYY5_9BURK</name>
<dbReference type="SUPFAM" id="SSF55961">
    <property type="entry name" value="Bet v1-like"/>
    <property type="match status" value="1"/>
</dbReference>
<proteinExistence type="predicted"/>
<protein>
    <submittedName>
        <fullName evidence="1">SRPBCC family protein</fullName>
    </submittedName>
</protein>
<dbReference type="InterPro" id="IPR019587">
    <property type="entry name" value="Polyketide_cyclase/dehydratase"/>
</dbReference>
<dbReference type="Gene3D" id="3.30.530.20">
    <property type="match status" value="1"/>
</dbReference>